<dbReference type="GO" id="GO:0006189">
    <property type="term" value="P:'de novo' IMP biosynthetic process"/>
    <property type="evidence" value="ECO:0007669"/>
    <property type="project" value="InterPro"/>
</dbReference>
<evidence type="ECO:0000256" key="1">
    <source>
        <dbReference type="ARBA" id="ARBA00022563"/>
    </source>
</evidence>
<dbReference type="InterPro" id="IPR045865">
    <property type="entry name" value="ACT-like_dom_sf"/>
</dbReference>
<dbReference type="InterPro" id="IPR036477">
    <property type="entry name" value="Formyl_transf_N_sf"/>
</dbReference>
<accession>B9XAP0</accession>
<gene>
    <name evidence="4" type="ORF">Cflav_PD5710</name>
</gene>
<dbReference type="STRING" id="320771.Cflav_PD5710"/>
<dbReference type="NCBIfam" id="NF004684">
    <property type="entry name" value="PRK06027.1"/>
    <property type="match status" value="1"/>
</dbReference>
<dbReference type="SUPFAM" id="SSF53328">
    <property type="entry name" value="Formyltransferase"/>
    <property type="match status" value="1"/>
</dbReference>
<evidence type="ECO:0000313" key="5">
    <source>
        <dbReference type="Proteomes" id="UP000003688"/>
    </source>
</evidence>
<dbReference type="InterPro" id="IPR002376">
    <property type="entry name" value="Formyl_transf_N"/>
</dbReference>
<feature type="domain" description="ACT" evidence="3">
    <location>
        <begin position="6"/>
        <end position="84"/>
    </location>
</feature>
<dbReference type="Pfam" id="PF13740">
    <property type="entry name" value="ACT_6"/>
    <property type="match status" value="1"/>
</dbReference>
<dbReference type="PANTHER" id="PTHR42706:SF1">
    <property type="entry name" value="FORMYLTETRAHYDROFOLATE DEFORMYLASE 2, MITOCHONDRIAL"/>
    <property type="match status" value="1"/>
</dbReference>
<dbReference type="GO" id="GO:0008864">
    <property type="term" value="F:formyltetrahydrofolate deformylase activity"/>
    <property type="evidence" value="ECO:0007669"/>
    <property type="project" value="InterPro"/>
</dbReference>
<dbReference type="EMBL" id="ABOX02000002">
    <property type="protein sequence ID" value="EEF63075.1"/>
    <property type="molecule type" value="Genomic_DNA"/>
</dbReference>
<dbReference type="GO" id="GO:0006730">
    <property type="term" value="P:one-carbon metabolic process"/>
    <property type="evidence" value="ECO:0007669"/>
    <property type="project" value="UniProtKB-KW"/>
</dbReference>
<dbReference type="SUPFAM" id="SSF55021">
    <property type="entry name" value="ACT-like"/>
    <property type="match status" value="1"/>
</dbReference>
<keyword evidence="2" id="KW-0378">Hydrolase</keyword>
<dbReference type="Pfam" id="PF00551">
    <property type="entry name" value="Formyl_trans_N"/>
    <property type="match status" value="1"/>
</dbReference>
<comment type="caution">
    <text evidence="4">The sequence shown here is derived from an EMBL/GenBank/DDBJ whole genome shotgun (WGS) entry which is preliminary data.</text>
</comment>
<dbReference type="OrthoDB" id="9806170at2"/>
<dbReference type="PRINTS" id="PR01575">
    <property type="entry name" value="FFH4HYDRLASE"/>
</dbReference>
<dbReference type="Gene3D" id="3.40.50.170">
    <property type="entry name" value="Formyl transferase, N-terminal domain"/>
    <property type="match status" value="1"/>
</dbReference>
<dbReference type="Proteomes" id="UP000003688">
    <property type="component" value="Unassembled WGS sequence"/>
</dbReference>
<keyword evidence="1" id="KW-0554">One-carbon metabolism</keyword>
<dbReference type="InterPro" id="IPR004810">
    <property type="entry name" value="PurU"/>
</dbReference>
<dbReference type="AlphaFoldDB" id="B9XAP0"/>
<sequence length="351" mass="39304">MTKMATITVIGRDKAGVVARVTKHLFEGGANIEALEEQVTRGQFSMVIQASWELNQFSLAMLQSGLCRLAQQLEMEISVHVTEPHQEQRMALMVTREPHCLEALLSNHRLAELKAIPSIVLSNCPDLEPIARENDVPFAFVPWHERKQGEREALAILQKHNTDFIVLARFMKVLSHNFVWRYPKKIINIHPSLLPSFPGAQAYRQAWERGVKIIGVTAHFVTMDLDEGPIIAQGSFSVQKNMRLPDIIKEGQKHEAHILTQAVNLYLSKQLEISWGIVSEIDKSENNPAAVSKLIARERDAGLSFEKPSATKSLSFAGEIPMPPDGLRFDGAQFTQRSTVIFSLQAALDSQ</sequence>
<dbReference type="PROSITE" id="PS51671">
    <property type="entry name" value="ACT"/>
    <property type="match status" value="1"/>
</dbReference>
<evidence type="ECO:0000313" key="4">
    <source>
        <dbReference type="EMBL" id="EEF63075.1"/>
    </source>
</evidence>
<dbReference type="RefSeq" id="WP_007412888.1">
    <property type="nucleotide sequence ID" value="NZ_ABOX02000002.1"/>
</dbReference>
<keyword evidence="4" id="KW-0808">Transferase</keyword>
<dbReference type="InterPro" id="IPR002912">
    <property type="entry name" value="ACT_dom"/>
</dbReference>
<evidence type="ECO:0000259" key="3">
    <source>
        <dbReference type="PROSITE" id="PS51671"/>
    </source>
</evidence>
<evidence type="ECO:0000256" key="2">
    <source>
        <dbReference type="ARBA" id="ARBA00022801"/>
    </source>
</evidence>
<protein>
    <submittedName>
        <fullName evidence="4">Formyl transferase domain protein</fullName>
    </submittedName>
</protein>
<reference evidence="4 5" key="1">
    <citation type="journal article" date="2011" name="J. Bacteriol.">
        <title>Genome sequence of 'Pedosphaera parvula' Ellin514, an aerobic Verrucomicrobial isolate from pasture soil.</title>
        <authorList>
            <person name="Kant R."/>
            <person name="van Passel M.W."/>
            <person name="Sangwan P."/>
            <person name="Palva A."/>
            <person name="Lucas S."/>
            <person name="Copeland A."/>
            <person name="Lapidus A."/>
            <person name="Glavina Del Rio T."/>
            <person name="Dalin E."/>
            <person name="Tice H."/>
            <person name="Bruce D."/>
            <person name="Goodwin L."/>
            <person name="Pitluck S."/>
            <person name="Chertkov O."/>
            <person name="Larimer F.W."/>
            <person name="Land M.L."/>
            <person name="Hauser L."/>
            <person name="Brettin T.S."/>
            <person name="Detter J.C."/>
            <person name="Han S."/>
            <person name="de Vos W.M."/>
            <person name="Janssen P.H."/>
            <person name="Smidt H."/>
        </authorList>
    </citation>
    <scope>NUCLEOTIDE SEQUENCE [LARGE SCALE GENOMIC DNA]</scope>
    <source>
        <strain evidence="4 5">Ellin514</strain>
    </source>
</reference>
<dbReference type="GO" id="GO:0016740">
    <property type="term" value="F:transferase activity"/>
    <property type="evidence" value="ECO:0007669"/>
    <property type="project" value="UniProtKB-KW"/>
</dbReference>
<dbReference type="Gene3D" id="3.30.70.260">
    <property type="match status" value="1"/>
</dbReference>
<keyword evidence="5" id="KW-1185">Reference proteome</keyword>
<dbReference type="PANTHER" id="PTHR42706">
    <property type="entry name" value="FORMYLTETRAHYDROFOLATE DEFORMYLASE"/>
    <property type="match status" value="1"/>
</dbReference>
<proteinExistence type="predicted"/>
<name>B9XAP0_PEDPL</name>
<organism evidence="4 5">
    <name type="scientific">Pedosphaera parvula (strain Ellin514)</name>
    <dbReference type="NCBI Taxonomy" id="320771"/>
    <lineage>
        <taxon>Bacteria</taxon>
        <taxon>Pseudomonadati</taxon>
        <taxon>Verrucomicrobiota</taxon>
        <taxon>Pedosphaerae</taxon>
        <taxon>Pedosphaerales</taxon>
        <taxon>Pedosphaeraceae</taxon>
        <taxon>Pedosphaera</taxon>
    </lineage>
</organism>